<gene>
    <name evidence="2" type="ORF">F5544_12840</name>
</gene>
<feature type="signal peptide" evidence="1">
    <location>
        <begin position="1"/>
        <end position="19"/>
    </location>
</feature>
<dbReference type="Proteomes" id="UP000503540">
    <property type="component" value="Chromosome"/>
</dbReference>
<keyword evidence="1" id="KW-0732">Signal</keyword>
<feature type="chain" id="PRO_5039268811" description="Porin" evidence="1">
    <location>
        <begin position="20"/>
        <end position="118"/>
    </location>
</feature>
<proteinExistence type="predicted"/>
<evidence type="ECO:0000256" key="1">
    <source>
        <dbReference type="SAM" id="SignalP"/>
    </source>
</evidence>
<reference evidence="2 3" key="1">
    <citation type="journal article" date="2019" name="ACS Chem. Biol.">
        <title>Identification and Mobilization of a Cryptic Antibiotic Biosynthesis Gene Locus from a Human-Pathogenic Nocardia Isolate.</title>
        <authorList>
            <person name="Herisse M."/>
            <person name="Ishida K."/>
            <person name="Porter J.L."/>
            <person name="Howden B."/>
            <person name="Hertweck C."/>
            <person name="Stinear T.P."/>
            <person name="Pidot S.J."/>
        </authorList>
    </citation>
    <scope>NUCLEOTIDE SEQUENCE [LARGE SCALE GENOMIC DNA]</scope>
    <source>
        <strain evidence="2 3">AUSMDU00012717</strain>
    </source>
</reference>
<dbReference type="EMBL" id="CP046172">
    <property type="protein sequence ID" value="QIS10457.1"/>
    <property type="molecule type" value="Genomic_DNA"/>
</dbReference>
<dbReference type="AlphaFoldDB" id="A0A6G9YBK1"/>
<organism evidence="2 3">
    <name type="scientific">Nocardia arthritidis</name>
    <dbReference type="NCBI Taxonomy" id="228602"/>
    <lineage>
        <taxon>Bacteria</taxon>
        <taxon>Bacillati</taxon>
        <taxon>Actinomycetota</taxon>
        <taxon>Actinomycetes</taxon>
        <taxon>Mycobacteriales</taxon>
        <taxon>Nocardiaceae</taxon>
        <taxon>Nocardia</taxon>
    </lineage>
</organism>
<accession>A0A6G9YBK1</accession>
<dbReference type="RefSeq" id="WP_167473435.1">
    <property type="nucleotide sequence ID" value="NZ_CP046172.1"/>
</dbReference>
<name>A0A6G9YBK1_9NOCA</name>
<keyword evidence="3" id="KW-1185">Reference proteome</keyword>
<sequence length="118" mass="12654">MIRVLFVLLSAMIAAVVGAGQAAAGIPHAPAGDAQKECSGSIPNRGYFYSNTYQFAAPGPNGDFGINAENHHFRFDGFLAGLENARRLQAWGNWVIYRAADFDLAVPYQPTGSLAIRP</sequence>
<evidence type="ECO:0000313" key="3">
    <source>
        <dbReference type="Proteomes" id="UP000503540"/>
    </source>
</evidence>
<protein>
    <recommendedName>
        <fullName evidence="4">Porin</fullName>
    </recommendedName>
</protein>
<dbReference type="KEGG" id="nah:F5544_12840"/>
<evidence type="ECO:0008006" key="4">
    <source>
        <dbReference type="Google" id="ProtNLM"/>
    </source>
</evidence>
<evidence type="ECO:0000313" key="2">
    <source>
        <dbReference type="EMBL" id="QIS10457.1"/>
    </source>
</evidence>